<sequence>MYFLPTEVQLDIFKCFDFNQLSYFRQTNRFYKNFINEYNEELARKKFDKLEILYDFEGGSSYYELFMPEPKLYEFELSEQLEKKWKNGIEESIPMFICDFDVSINIAVCELNQNTYHPASYYSQLPNLPKSIEEMKIARYLLEQLFNCCFEFVQIDKEIETSKDISKMVNEIRFGDILEPLDLSERAENIEINVENNNLKSTKYQLSNEFNPKIKFSIYTKEVYIINNKPVSDVEIKRIN</sequence>
<proteinExistence type="predicted"/>
<organism evidence="2 3">
    <name type="scientific">Meloidogyne enterolobii</name>
    <name type="common">Root-knot nematode worm</name>
    <name type="synonym">Meloidogyne mayaguensis</name>
    <dbReference type="NCBI Taxonomy" id="390850"/>
    <lineage>
        <taxon>Eukaryota</taxon>
        <taxon>Metazoa</taxon>
        <taxon>Ecdysozoa</taxon>
        <taxon>Nematoda</taxon>
        <taxon>Chromadorea</taxon>
        <taxon>Rhabditida</taxon>
        <taxon>Tylenchina</taxon>
        <taxon>Tylenchomorpha</taxon>
        <taxon>Tylenchoidea</taxon>
        <taxon>Meloidogynidae</taxon>
        <taxon>Meloidogyninae</taxon>
        <taxon>Meloidogyne</taxon>
    </lineage>
</organism>
<gene>
    <name evidence="2" type="ORF">MENT_LOCUS11336</name>
</gene>
<dbReference type="AlphaFoldDB" id="A0A6V7UEU0"/>
<comment type="caution">
    <text evidence="2">The sequence shown here is derived from an EMBL/GenBank/DDBJ whole genome shotgun (WGS) entry which is preliminary data.</text>
</comment>
<evidence type="ECO:0000259" key="1">
    <source>
        <dbReference type="PROSITE" id="PS50181"/>
    </source>
</evidence>
<protein>
    <recommendedName>
        <fullName evidence="1">F-box domain-containing protein</fullName>
    </recommendedName>
</protein>
<name>A0A6V7UEU0_MELEN</name>
<dbReference type="EMBL" id="CAJEWN010000055">
    <property type="protein sequence ID" value="CAD2154025.1"/>
    <property type="molecule type" value="Genomic_DNA"/>
</dbReference>
<dbReference type="InterPro" id="IPR001810">
    <property type="entry name" value="F-box_dom"/>
</dbReference>
<dbReference type="PROSITE" id="PS50181">
    <property type="entry name" value="FBOX"/>
    <property type="match status" value="1"/>
</dbReference>
<reference evidence="2 3" key="1">
    <citation type="submission" date="2020-08" db="EMBL/GenBank/DDBJ databases">
        <authorList>
            <person name="Koutsovoulos G."/>
            <person name="Danchin GJ E."/>
        </authorList>
    </citation>
    <scope>NUCLEOTIDE SEQUENCE [LARGE SCALE GENOMIC DNA]</scope>
</reference>
<evidence type="ECO:0000313" key="3">
    <source>
        <dbReference type="Proteomes" id="UP000580250"/>
    </source>
</evidence>
<accession>A0A6V7UEU0</accession>
<dbReference type="Proteomes" id="UP000580250">
    <property type="component" value="Unassembled WGS sequence"/>
</dbReference>
<evidence type="ECO:0000313" key="2">
    <source>
        <dbReference type="EMBL" id="CAD2154025.1"/>
    </source>
</evidence>
<feature type="domain" description="F-box" evidence="1">
    <location>
        <begin position="1"/>
        <end position="50"/>
    </location>
</feature>